<comment type="function">
    <text evidence="9">Part of the twin-arginine translocation (Tat) system that transports large folded proteins containing a characteristic twin-arginine motif in their signal peptide across membranes. TatA could form the protein-conducting channel of the Tat system.</text>
</comment>
<dbReference type="NCBIfam" id="TIGR01411">
    <property type="entry name" value="tatAE"/>
    <property type="match status" value="1"/>
</dbReference>
<dbReference type="InterPro" id="IPR003369">
    <property type="entry name" value="TatA/B/E"/>
</dbReference>
<keyword evidence="3 9" id="KW-1003">Cell membrane</keyword>
<evidence type="ECO:0000313" key="10">
    <source>
        <dbReference type="EMBL" id="TWU12338.1"/>
    </source>
</evidence>
<name>A0A5C6BJU2_9PLAN</name>
<comment type="caution">
    <text evidence="10">The sequence shown here is derived from an EMBL/GenBank/DDBJ whole genome shotgun (WGS) entry which is preliminary data.</text>
</comment>
<dbReference type="OrthoDB" id="282899at2"/>
<keyword evidence="11" id="KW-1185">Reference proteome</keyword>
<dbReference type="HAMAP" id="MF_00236">
    <property type="entry name" value="TatA_E"/>
    <property type="match status" value="1"/>
</dbReference>
<accession>A0A5C6BJU2</accession>
<organism evidence="10 11">
    <name type="scientific">Symmachiella macrocystis</name>
    <dbReference type="NCBI Taxonomy" id="2527985"/>
    <lineage>
        <taxon>Bacteria</taxon>
        <taxon>Pseudomonadati</taxon>
        <taxon>Planctomycetota</taxon>
        <taxon>Planctomycetia</taxon>
        <taxon>Planctomycetales</taxon>
        <taxon>Planctomycetaceae</taxon>
        <taxon>Symmachiella</taxon>
    </lineage>
</organism>
<protein>
    <recommendedName>
        <fullName evidence="9">Sec-independent protein translocase protein TatA</fullName>
    </recommendedName>
</protein>
<keyword evidence="4 9" id="KW-0812">Transmembrane</keyword>
<dbReference type="PANTHER" id="PTHR42982:SF1">
    <property type="entry name" value="SEC-INDEPENDENT PROTEIN TRANSLOCASE PROTEIN TATA"/>
    <property type="match status" value="1"/>
</dbReference>
<comment type="subcellular location">
    <subcellularLocation>
        <location evidence="1 9">Cell membrane</location>
        <topology evidence="1 9">Single-pass membrane protein</topology>
    </subcellularLocation>
</comment>
<dbReference type="Proteomes" id="UP000320735">
    <property type="component" value="Unassembled WGS sequence"/>
</dbReference>
<dbReference type="RefSeq" id="WP_146369824.1">
    <property type="nucleotide sequence ID" value="NZ_SJPP01000001.1"/>
</dbReference>
<dbReference type="GO" id="GO:0043953">
    <property type="term" value="P:protein transport by the Tat complex"/>
    <property type="evidence" value="ECO:0007669"/>
    <property type="project" value="UniProtKB-UniRule"/>
</dbReference>
<evidence type="ECO:0000256" key="6">
    <source>
        <dbReference type="ARBA" id="ARBA00022989"/>
    </source>
</evidence>
<dbReference type="AlphaFoldDB" id="A0A5C6BJU2"/>
<evidence type="ECO:0000313" key="11">
    <source>
        <dbReference type="Proteomes" id="UP000320735"/>
    </source>
</evidence>
<proteinExistence type="inferred from homology"/>
<evidence type="ECO:0000256" key="3">
    <source>
        <dbReference type="ARBA" id="ARBA00022475"/>
    </source>
</evidence>
<dbReference type="EMBL" id="SJPP01000001">
    <property type="protein sequence ID" value="TWU12338.1"/>
    <property type="molecule type" value="Genomic_DNA"/>
</dbReference>
<evidence type="ECO:0000256" key="5">
    <source>
        <dbReference type="ARBA" id="ARBA00022927"/>
    </source>
</evidence>
<comment type="similarity">
    <text evidence="9">Belongs to the TatA/E family.</text>
</comment>
<evidence type="ECO:0000256" key="1">
    <source>
        <dbReference type="ARBA" id="ARBA00004162"/>
    </source>
</evidence>
<sequence length="50" mass="5318">MSFGPYEMIIVAVVALLLFGKRLPTAMRSVGESISEFKKGIGAATDDATK</sequence>
<comment type="subunit">
    <text evidence="9">Forms a complex with TatC.</text>
</comment>
<keyword evidence="5 9" id="KW-0653">Protein transport</keyword>
<evidence type="ECO:0000256" key="9">
    <source>
        <dbReference type="HAMAP-Rule" id="MF_00236"/>
    </source>
</evidence>
<dbReference type="GO" id="GO:0033281">
    <property type="term" value="C:TAT protein transport complex"/>
    <property type="evidence" value="ECO:0007669"/>
    <property type="project" value="UniProtKB-UniRule"/>
</dbReference>
<dbReference type="InterPro" id="IPR006312">
    <property type="entry name" value="TatA/E"/>
</dbReference>
<keyword evidence="2 9" id="KW-0813">Transport</keyword>
<evidence type="ECO:0000256" key="8">
    <source>
        <dbReference type="ARBA" id="ARBA00023136"/>
    </source>
</evidence>
<evidence type="ECO:0000256" key="4">
    <source>
        <dbReference type="ARBA" id="ARBA00022692"/>
    </source>
</evidence>
<reference evidence="10 11" key="1">
    <citation type="submission" date="2019-02" db="EMBL/GenBank/DDBJ databases">
        <title>Deep-cultivation of Planctomycetes and their phenomic and genomic characterization uncovers novel biology.</title>
        <authorList>
            <person name="Wiegand S."/>
            <person name="Jogler M."/>
            <person name="Boedeker C."/>
            <person name="Pinto D."/>
            <person name="Vollmers J."/>
            <person name="Rivas-Marin E."/>
            <person name="Kohn T."/>
            <person name="Peeters S.H."/>
            <person name="Heuer A."/>
            <person name="Rast P."/>
            <person name="Oberbeckmann S."/>
            <person name="Bunk B."/>
            <person name="Jeske O."/>
            <person name="Meyerdierks A."/>
            <person name="Storesund J.E."/>
            <person name="Kallscheuer N."/>
            <person name="Luecker S."/>
            <person name="Lage O.M."/>
            <person name="Pohl T."/>
            <person name="Merkel B.J."/>
            <person name="Hornburger P."/>
            <person name="Mueller R.-W."/>
            <person name="Bruemmer F."/>
            <person name="Labrenz M."/>
            <person name="Spormann A.M."/>
            <person name="Op Den Camp H."/>
            <person name="Overmann J."/>
            <person name="Amann R."/>
            <person name="Jetten M.S.M."/>
            <person name="Mascher T."/>
            <person name="Medema M.H."/>
            <person name="Devos D.P."/>
            <person name="Kaster A.-K."/>
            <person name="Ovreas L."/>
            <person name="Rohde M."/>
            <person name="Galperin M.Y."/>
            <person name="Jogler C."/>
        </authorList>
    </citation>
    <scope>NUCLEOTIDE SEQUENCE [LARGE SCALE GENOMIC DNA]</scope>
    <source>
        <strain evidence="10 11">CA54</strain>
    </source>
</reference>
<keyword evidence="7 9" id="KW-0811">Translocation</keyword>
<evidence type="ECO:0000256" key="7">
    <source>
        <dbReference type="ARBA" id="ARBA00023010"/>
    </source>
</evidence>
<dbReference type="Gene3D" id="1.20.5.3310">
    <property type="match status" value="1"/>
</dbReference>
<gene>
    <name evidence="9" type="primary">tatA</name>
    <name evidence="10" type="ORF">CA54_11620</name>
</gene>
<evidence type="ECO:0000256" key="2">
    <source>
        <dbReference type="ARBA" id="ARBA00022448"/>
    </source>
</evidence>
<dbReference type="PANTHER" id="PTHR42982">
    <property type="entry name" value="SEC-INDEPENDENT PROTEIN TRANSLOCASE PROTEIN TATA"/>
    <property type="match status" value="1"/>
</dbReference>
<dbReference type="Pfam" id="PF02416">
    <property type="entry name" value="TatA_B_E"/>
    <property type="match status" value="1"/>
</dbReference>
<keyword evidence="8 9" id="KW-0472">Membrane</keyword>
<dbReference type="GO" id="GO:0008320">
    <property type="term" value="F:protein transmembrane transporter activity"/>
    <property type="evidence" value="ECO:0007669"/>
    <property type="project" value="UniProtKB-UniRule"/>
</dbReference>
<keyword evidence="6 9" id="KW-1133">Transmembrane helix</keyword>